<dbReference type="Proteomes" id="UP000176547">
    <property type="component" value="Unassembled WGS sequence"/>
</dbReference>
<dbReference type="PANTHER" id="PTHR33969:SF2">
    <property type="entry name" value="SEGREGATION AND CONDENSATION PROTEIN A"/>
    <property type="match status" value="1"/>
</dbReference>
<evidence type="ECO:0000313" key="3">
    <source>
        <dbReference type="Proteomes" id="UP000176547"/>
    </source>
</evidence>
<sequence length="235" mass="27082">MRVKLQQFEGPLDLLLRLIEEQKLEITQISLASVTEQFLSYIRSRTDLRPQELADWLVVAAKLLVIKSKALLPTLSLSPEEEQEATSLAWQLYQYKLYKEAAKILGRFDARRRQAWGRHTAFVEKISFYPDPALNLGALQQVMRFLAKSLEEIAKLPRKILEEVVTISEKIEHLQKTIHEKVEFKLRELLSGAKSKTEVIVTFLALLELVKQKILTVEQEAVFSDILVKKRGNKS</sequence>
<dbReference type="InterPro" id="IPR023093">
    <property type="entry name" value="ScpA-like_C"/>
</dbReference>
<protein>
    <recommendedName>
        <fullName evidence="1">Segregation and condensation protein A</fullName>
    </recommendedName>
</protein>
<dbReference type="AlphaFoldDB" id="A0A1F5NBY3"/>
<dbReference type="InterPro" id="IPR003768">
    <property type="entry name" value="ScpA"/>
</dbReference>
<gene>
    <name evidence="2" type="ORF">A3K06_03020</name>
</gene>
<dbReference type="PANTHER" id="PTHR33969">
    <property type="entry name" value="SEGREGATION AND CONDENSATION PROTEIN A"/>
    <property type="match status" value="1"/>
</dbReference>
<organism evidence="2 3">
    <name type="scientific">Candidatus Doudnabacteria bacterium RIFCSPHIGHO2_01_52_17</name>
    <dbReference type="NCBI Taxonomy" id="1817820"/>
    <lineage>
        <taxon>Bacteria</taxon>
        <taxon>Candidatus Doudnaibacteriota</taxon>
    </lineage>
</organism>
<evidence type="ECO:0000256" key="1">
    <source>
        <dbReference type="ARBA" id="ARBA00044777"/>
    </source>
</evidence>
<dbReference type="Pfam" id="PF02616">
    <property type="entry name" value="SMC_ScpA"/>
    <property type="match status" value="1"/>
</dbReference>
<dbReference type="Gene3D" id="6.10.250.2410">
    <property type="match status" value="1"/>
</dbReference>
<reference evidence="2 3" key="1">
    <citation type="journal article" date="2016" name="Nat. Commun.">
        <title>Thousands of microbial genomes shed light on interconnected biogeochemical processes in an aquifer system.</title>
        <authorList>
            <person name="Anantharaman K."/>
            <person name="Brown C.T."/>
            <person name="Hug L.A."/>
            <person name="Sharon I."/>
            <person name="Castelle C.J."/>
            <person name="Probst A.J."/>
            <person name="Thomas B.C."/>
            <person name="Singh A."/>
            <person name="Wilkins M.J."/>
            <person name="Karaoz U."/>
            <person name="Brodie E.L."/>
            <person name="Williams K.H."/>
            <person name="Hubbard S.S."/>
            <person name="Banfield J.F."/>
        </authorList>
    </citation>
    <scope>NUCLEOTIDE SEQUENCE [LARGE SCALE GENOMIC DNA]</scope>
</reference>
<dbReference type="EMBL" id="MFEG01000034">
    <property type="protein sequence ID" value="OGE75135.1"/>
    <property type="molecule type" value="Genomic_DNA"/>
</dbReference>
<comment type="caution">
    <text evidence="2">The sequence shown here is derived from an EMBL/GenBank/DDBJ whole genome shotgun (WGS) entry which is preliminary data.</text>
</comment>
<accession>A0A1F5NBY3</accession>
<dbReference type="Gene3D" id="1.10.10.580">
    <property type="entry name" value="Structural maintenance of chromosome 1. Chain E"/>
    <property type="match status" value="1"/>
</dbReference>
<evidence type="ECO:0000313" key="2">
    <source>
        <dbReference type="EMBL" id="OGE75135.1"/>
    </source>
</evidence>
<name>A0A1F5NBY3_9BACT</name>
<proteinExistence type="predicted"/>